<dbReference type="Proteomes" id="UP000290365">
    <property type="component" value="Chromosome"/>
</dbReference>
<proteinExistence type="predicted"/>
<dbReference type="GO" id="GO:0016787">
    <property type="term" value="F:hydrolase activity"/>
    <property type="evidence" value="ECO:0007669"/>
    <property type="project" value="UniProtKB-KW"/>
</dbReference>
<feature type="domain" description="AB hydrolase-1" evidence="1">
    <location>
        <begin position="5"/>
        <end position="218"/>
    </location>
</feature>
<dbReference type="PANTHER" id="PTHR37017:SF11">
    <property type="entry name" value="ESTERASE_LIPASE_THIOESTERASE DOMAIN-CONTAINING PROTEIN"/>
    <property type="match status" value="1"/>
</dbReference>
<protein>
    <submittedName>
        <fullName evidence="2">Alpha/beta hydrolase</fullName>
    </submittedName>
</protein>
<keyword evidence="3" id="KW-1185">Reference proteome</keyword>
<dbReference type="AlphaFoldDB" id="A0A4P6JK09"/>
<dbReference type="Gene3D" id="3.40.50.1820">
    <property type="entry name" value="alpha/beta hydrolase"/>
    <property type="match status" value="1"/>
</dbReference>
<dbReference type="KEGG" id="kbs:EPA93_05460"/>
<evidence type="ECO:0000259" key="1">
    <source>
        <dbReference type="Pfam" id="PF12697"/>
    </source>
</evidence>
<evidence type="ECO:0000313" key="3">
    <source>
        <dbReference type="Proteomes" id="UP000290365"/>
    </source>
</evidence>
<dbReference type="RefSeq" id="WP_129886076.1">
    <property type="nucleotide sequence ID" value="NZ_CP035758.1"/>
</dbReference>
<dbReference type="PANTHER" id="PTHR37017">
    <property type="entry name" value="AB HYDROLASE-1 DOMAIN-CONTAINING PROTEIN-RELATED"/>
    <property type="match status" value="1"/>
</dbReference>
<dbReference type="EMBL" id="CP035758">
    <property type="protein sequence ID" value="QBD75478.1"/>
    <property type="molecule type" value="Genomic_DNA"/>
</dbReference>
<dbReference type="InterPro" id="IPR029058">
    <property type="entry name" value="AB_hydrolase_fold"/>
</dbReference>
<accession>A0A4P6JK09</accession>
<organism evidence="2 3">
    <name type="scientific">Ktedonosporobacter rubrisoli</name>
    <dbReference type="NCBI Taxonomy" id="2509675"/>
    <lineage>
        <taxon>Bacteria</taxon>
        <taxon>Bacillati</taxon>
        <taxon>Chloroflexota</taxon>
        <taxon>Ktedonobacteria</taxon>
        <taxon>Ktedonobacterales</taxon>
        <taxon>Ktedonosporobacteraceae</taxon>
        <taxon>Ktedonosporobacter</taxon>
    </lineage>
</organism>
<dbReference type="InterPro" id="IPR052897">
    <property type="entry name" value="Sec-Metab_Biosynth_Hydrolase"/>
</dbReference>
<name>A0A4P6JK09_KTERU</name>
<sequence length="236" mass="26207">MDALIVLVHSPLVGPFSWSLVAEHLQNAGFSVLVPTLTDSGITPPAYWQQYAASLQQALAPIPQERPLILIGHSGAGYFLPVLAQATHHPIKAYIFADAGLPHPDQSQLDELQNKAPAIAQQLRQLLTQGASFPDWKFEEMGEIVPDENTRRLLLAEMQPRSFDYFAEVMPSVPGWPDAPCAYLLFTQSYLPYFEQAHSAGWPCRRLEAQHFHMLVDPVSVSTALVELIKQIDTQA</sequence>
<reference evidence="2 3" key="1">
    <citation type="submission" date="2019-01" db="EMBL/GenBank/DDBJ databases">
        <title>Ktedonosporobacter rubrisoli SCAWS-G2.</title>
        <authorList>
            <person name="Huang Y."/>
            <person name="Yan B."/>
        </authorList>
    </citation>
    <scope>NUCLEOTIDE SEQUENCE [LARGE SCALE GENOMIC DNA]</scope>
    <source>
        <strain evidence="2 3">SCAWS-G2</strain>
    </source>
</reference>
<dbReference type="SUPFAM" id="SSF53474">
    <property type="entry name" value="alpha/beta-Hydrolases"/>
    <property type="match status" value="1"/>
</dbReference>
<gene>
    <name evidence="2" type="ORF">EPA93_05460</name>
</gene>
<dbReference type="OrthoDB" id="2972445at2"/>
<dbReference type="Pfam" id="PF12697">
    <property type="entry name" value="Abhydrolase_6"/>
    <property type="match status" value="1"/>
</dbReference>
<evidence type="ECO:0000313" key="2">
    <source>
        <dbReference type="EMBL" id="QBD75478.1"/>
    </source>
</evidence>
<keyword evidence="2" id="KW-0378">Hydrolase</keyword>
<dbReference type="InterPro" id="IPR000073">
    <property type="entry name" value="AB_hydrolase_1"/>
</dbReference>